<name>A0A7W7VAP9_9ACTN</name>
<sequence>MENTSAASFSASSLRPCPAHSHGTGLRTSTASGTGQDAVELNKLALVPTAGHALRLGPCADYLPHALDRYFSP</sequence>
<evidence type="ECO:0000313" key="2">
    <source>
        <dbReference type="EMBL" id="MBB4903209.1"/>
    </source>
</evidence>
<evidence type="ECO:0000313" key="3">
    <source>
        <dbReference type="Proteomes" id="UP000579523"/>
    </source>
</evidence>
<feature type="region of interest" description="Disordered" evidence="1">
    <location>
        <begin position="1"/>
        <end position="34"/>
    </location>
</feature>
<proteinExistence type="predicted"/>
<dbReference type="AlphaFoldDB" id="A0A7W7VAP9"/>
<dbReference type="RefSeq" id="WP_184829066.1">
    <property type="nucleotide sequence ID" value="NZ_BMTK01000063.1"/>
</dbReference>
<accession>A0A7W7VAP9</accession>
<gene>
    <name evidence="2" type="ORF">FHS37_007306</name>
</gene>
<protein>
    <submittedName>
        <fullName evidence="2">Uncharacterized protein</fullName>
    </submittedName>
</protein>
<dbReference type="EMBL" id="JACHJI010000024">
    <property type="protein sequence ID" value="MBB4903209.1"/>
    <property type="molecule type" value="Genomic_DNA"/>
</dbReference>
<dbReference type="Proteomes" id="UP000579523">
    <property type="component" value="Unassembled WGS sequence"/>
</dbReference>
<reference evidence="2 3" key="1">
    <citation type="submission" date="2020-08" db="EMBL/GenBank/DDBJ databases">
        <title>Genomic Encyclopedia of Type Strains, Phase III (KMG-III): the genomes of soil and plant-associated and newly described type strains.</title>
        <authorList>
            <person name="Whitman W."/>
        </authorList>
    </citation>
    <scope>NUCLEOTIDE SEQUENCE [LARGE SCALE GENOMIC DNA]</scope>
    <source>
        <strain evidence="2 3">CECT 3273</strain>
    </source>
</reference>
<evidence type="ECO:0000256" key="1">
    <source>
        <dbReference type="SAM" id="MobiDB-lite"/>
    </source>
</evidence>
<organism evidence="2 3">
    <name type="scientific">Streptomyces griseomycini</name>
    <dbReference type="NCBI Taxonomy" id="66895"/>
    <lineage>
        <taxon>Bacteria</taxon>
        <taxon>Bacillati</taxon>
        <taxon>Actinomycetota</taxon>
        <taxon>Actinomycetes</taxon>
        <taxon>Kitasatosporales</taxon>
        <taxon>Streptomycetaceae</taxon>
        <taxon>Streptomyces</taxon>
    </lineage>
</organism>
<keyword evidence="3" id="KW-1185">Reference proteome</keyword>
<feature type="compositionally biased region" description="Polar residues" evidence="1">
    <location>
        <begin position="1"/>
        <end position="13"/>
    </location>
</feature>
<comment type="caution">
    <text evidence="2">The sequence shown here is derived from an EMBL/GenBank/DDBJ whole genome shotgun (WGS) entry which is preliminary data.</text>
</comment>